<dbReference type="CDD" id="cd02023">
    <property type="entry name" value="UMPK"/>
    <property type="match status" value="1"/>
</dbReference>
<dbReference type="GO" id="GO:0044211">
    <property type="term" value="P:CTP salvage"/>
    <property type="evidence" value="ECO:0007669"/>
    <property type="project" value="UniProtKB-UniPathway"/>
</dbReference>
<feature type="compositionally biased region" description="Polar residues" evidence="15">
    <location>
        <begin position="1"/>
        <end position="14"/>
    </location>
</feature>
<keyword evidence="10 14" id="KW-0808">Transferase</keyword>
<evidence type="ECO:0000313" key="19">
    <source>
        <dbReference type="Proteomes" id="UP000660262"/>
    </source>
</evidence>
<feature type="compositionally biased region" description="Gly residues" evidence="15">
    <location>
        <begin position="58"/>
        <end position="69"/>
    </location>
</feature>
<dbReference type="InterPro" id="IPR027417">
    <property type="entry name" value="P-loop_NTPase"/>
</dbReference>
<dbReference type="UniPathway" id="UPA00579">
    <property type="reaction ID" value="UER00640"/>
</dbReference>
<evidence type="ECO:0000256" key="13">
    <source>
        <dbReference type="ARBA" id="ARBA00023134"/>
    </source>
</evidence>
<evidence type="ECO:0000256" key="5">
    <source>
        <dbReference type="ARBA" id="ARBA00008173"/>
    </source>
</evidence>
<evidence type="ECO:0000256" key="1">
    <source>
        <dbReference type="ARBA" id="ARBA00001946"/>
    </source>
</evidence>
<dbReference type="NCBIfam" id="NF001097">
    <property type="entry name" value="PRK00129.1"/>
    <property type="match status" value="1"/>
</dbReference>
<dbReference type="NCBIfam" id="NF004018">
    <property type="entry name" value="PRK05480.1"/>
    <property type="match status" value="1"/>
</dbReference>
<dbReference type="FunFam" id="3.40.50.300:FF:000339">
    <property type="entry name" value="Uridine kinase"/>
    <property type="match status" value="1"/>
</dbReference>
<evidence type="ECO:0000256" key="9">
    <source>
        <dbReference type="ARBA" id="ARBA00022676"/>
    </source>
</evidence>
<comment type="catalytic activity">
    <reaction evidence="14">
        <text>uridine + ATP = UMP + ADP + H(+)</text>
        <dbReference type="Rhea" id="RHEA:16825"/>
        <dbReference type="ChEBI" id="CHEBI:15378"/>
        <dbReference type="ChEBI" id="CHEBI:16704"/>
        <dbReference type="ChEBI" id="CHEBI:30616"/>
        <dbReference type="ChEBI" id="CHEBI:57865"/>
        <dbReference type="ChEBI" id="CHEBI:456216"/>
        <dbReference type="EC" id="2.7.1.48"/>
    </reaction>
</comment>
<dbReference type="InterPro" id="IPR006083">
    <property type="entry name" value="PRK/URK"/>
</dbReference>
<evidence type="ECO:0000313" key="18">
    <source>
        <dbReference type="EMBL" id="GHP10293.1"/>
    </source>
</evidence>
<dbReference type="EC" id="2.7.1.48" evidence="14"/>
<keyword evidence="19" id="KW-1185">Reference proteome</keyword>
<comment type="similarity">
    <text evidence="7">In the C-terminal section; belongs to the UPRTase family.</text>
</comment>
<evidence type="ECO:0000256" key="4">
    <source>
        <dbReference type="ARBA" id="ARBA00005180"/>
    </source>
</evidence>
<dbReference type="Gene3D" id="3.40.50.300">
    <property type="entry name" value="P-loop containing nucleotide triphosphate hydrolases"/>
    <property type="match status" value="1"/>
</dbReference>
<reference evidence="18" key="1">
    <citation type="submission" date="2020-10" db="EMBL/GenBank/DDBJ databases">
        <title>Unveiling of a novel bifunctional photoreceptor, Dualchrome1, isolated from a cosmopolitan green alga.</title>
        <authorList>
            <person name="Suzuki S."/>
            <person name="Kawachi M."/>
        </authorList>
    </citation>
    <scope>NUCLEOTIDE SEQUENCE</scope>
    <source>
        <strain evidence="18">NIES 2893</strain>
    </source>
</reference>
<comment type="pathway">
    <text evidence="4">Pyrimidine metabolism; UMP biosynthesis via salvage pathway; UMP from uracil: step 1/1.</text>
</comment>
<comment type="similarity">
    <text evidence="6">Belongs to the UPRTase family.</text>
</comment>
<comment type="pathway">
    <text evidence="2 14">Pyrimidine metabolism; UMP biosynthesis via salvage pathway; UMP from uridine: step 1/1.</text>
</comment>
<dbReference type="InterPro" id="IPR029057">
    <property type="entry name" value="PRTase-like"/>
</dbReference>
<dbReference type="SUPFAM" id="SSF53271">
    <property type="entry name" value="PRTase-like"/>
    <property type="match status" value="1"/>
</dbReference>
<proteinExistence type="inferred from homology"/>
<evidence type="ECO:0000256" key="3">
    <source>
        <dbReference type="ARBA" id="ARBA00004784"/>
    </source>
</evidence>
<sequence length="586" mass="63907">MSVSAPTSPSNKRSGSLHPYSSDPVPAHARGGAHGGNNQTMMAPGSPVSDSRLFRFRGSGGSSSSGGSSGDSKSAKNKLAFGGAANTGAIVGEQRSGLPANGSFAFDDVLTSASGNDAPMSSSSLANVRTSLVSAGAQTSNGAETNTYDGNNQPQGEPFFIGVAGGTASGKTTVCERIIHNLADHRVVLISQDSFYRGLTEEEHEHVKDYNFDHPNAIDTQSLVECLVTIRDGKPADVPTYDFTLHRRGEEVVHVHRADVVIVEGILVLAMDEVRDLLNLKVFVDTDDDVRLARRIKRDTKERGRDVNGVIEQYTRFVKPSFEAFVLPSKRDADIIIPWARGENTVAIGLIVQHIQSKLQQTDLRRIFPNLHVMHGNFQTRSMHTIIRDRNTCKEDFAFYADRLIRLVVEAALGYLPFKEKHVITPLGAQYVGVDFADHLCGVSMIRSGEAMENALRACCKGCRIGKILIHRHGDVLNDEGSPLTRRTVYERLPPDISRRHVLLMDPVLATGRSVCEAIHVIVEKGVPPSRIIFVSLIASPEGLREVATRFPDITIVTTEIDHCLNEDLKVTPGVGDFGDRYWLGL</sequence>
<dbReference type="UniPathway" id="UPA00574">
    <property type="reaction ID" value="UER00637"/>
</dbReference>
<keyword evidence="12 14" id="KW-0418">Kinase</keyword>
<gene>
    <name evidence="18" type="ORF">PPROV_000902400</name>
</gene>
<dbReference type="GO" id="GO:0005524">
    <property type="term" value="F:ATP binding"/>
    <property type="evidence" value="ECO:0007669"/>
    <property type="project" value="UniProtKB-KW"/>
</dbReference>
<dbReference type="Pfam" id="PF00485">
    <property type="entry name" value="PRK"/>
    <property type="match status" value="1"/>
</dbReference>
<dbReference type="AlphaFoldDB" id="A0A830HUC8"/>
<keyword evidence="9" id="KW-0328">Glycosyltransferase</keyword>
<feature type="domain" description="Phosphoribosyltransferase" evidence="17">
    <location>
        <begin position="377"/>
        <end position="583"/>
    </location>
</feature>
<evidence type="ECO:0000256" key="2">
    <source>
        <dbReference type="ARBA" id="ARBA00004690"/>
    </source>
</evidence>
<dbReference type="NCBIfam" id="TIGR00235">
    <property type="entry name" value="udk"/>
    <property type="match status" value="1"/>
</dbReference>
<dbReference type="Pfam" id="PF14681">
    <property type="entry name" value="UPRTase"/>
    <property type="match status" value="1"/>
</dbReference>
<dbReference type="OrthoDB" id="106623at2759"/>
<comment type="caution">
    <text evidence="18">The sequence shown here is derived from an EMBL/GenBank/DDBJ whole genome shotgun (WGS) entry which is preliminary data.</text>
</comment>
<dbReference type="Gene3D" id="3.40.50.2020">
    <property type="match status" value="1"/>
</dbReference>
<dbReference type="CDD" id="cd06223">
    <property type="entry name" value="PRTases_typeI"/>
    <property type="match status" value="1"/>
</dbReference>
<dbReference type="GO" id="GO:0005525">
    <property type="term" value="F:GTP binding"/>
    <property type="evidence" value="ECO:0007669"/>
    <property type="project" value="UniProtKB-KW"/>
</dbReference>
<evidence type="ECO:0000256" key="6">
    <source>
        <dbReference type="ARBA" id="ARBA00009516"/>
    </source>
</evidence>
<evidence type="ECO:0000256" key="7">
    <source>
        <dbReference type="ARBA" id="ARBA00010723"/>
    </source>
</evidence>
<accession>A0A830HUC8</accession>
<evidence type="ECO:0000259" key="17">
    <source>
        <dbReference type="Pfam" id="PF14681"/>
    </source>
</evidence>
<comment type="cofactor">
    <cofactor evidence="1">
        <name>Mg(2+)</name>
        <dbReference type="ChEBI" id="CHEBI:18420"/>
    </cofactor>
</comment>
<evidence type="ECO:0000256" key="14">
    <source>
        <dbReference type="RuleBase" id="RU003825"/>
    </source>
</evidence>
<comment type="pathway">
    <text evidence="3 14">Pyrimidine metabolism; CTP biosynthesis via salvage pathway; CTP from cytidine: step 1/3.</text>
</comment>
<dbReference type="GO" id="GO:0004849">
    <property type="term" value="F:uridine kinase activity"/>
    <property type="evidence" value="ECO:0007669"/>
    <property type="project" value="UniProtKB-EC"/>
</dbReference>
<evidence type="ECO:0000256" key="11">
    <source>
        <dbReference type="ARBA" id="ARBA00022741"/>
    </source>
</evidence>
<evidence type="ECO:0000256" key="15">
    <source>
        <dbReference type="SAM" id="MobiDB-lite"/>
    </source>
</evidence>
<evidence type="ECO:0000256" key="8">
    <source>
        <dbReference type="ARBA" id="ARBA00022533"/>
    </source>
</evidence>
<dbReference type="SUPFAM" id="SSF52540">
    <property type="entry name" value="P-loop containing nucleoside triphosphate hydrolases"/>
    <property type="match status" value="1"/>
</dbReference>
<dbReference type="PANTHER" id="PTHR10285">
    <property type="entry name" value="URIDINE KINASE"/>
    <property type="match status" value="1"/>
</dbReference>
<protein>
    <recommendedName>
        <fullName evidence="14">Uridine kinase</fullName>
        <ecNumber evidence="14">2.7.1.48</ecNumber>
    </recommendedName>
</protein>
<evidence type="ECO:0000259" key="16">
    <source>
        <dbReference type="Pfam" id="PF00485"/>
    </source>
</evidence>
<keyword evidence="11 14" id="KW-0547">Nucleotide-binding</keyword>
<evidence type="ECO:0000256" key="10">
    <source>
        <dbReference type="ARBA" id="ARBA00022679"/>
    </source>
</evidence>
<organism evidence="18 19">
    <name type="scientific">Pycnococcus provasolii</name>
    <dbReference type="NCBI Taxonomy" id="41880"/>
    <lineage>
        <taxon>Eukaryota</taxon>
        <taxon>Viridiplantae</taxon>
        <taxon>Chlorophyta</taxon>
        <taxon>Pseudoscourfieldiophyceae</taxon>
        <taxon>Pseudoscourfieldiales</taxon>
        <taxon>Pycnococcaceae</taxon>
        <taxon>Pycnococcus</taxon>
    </lineage>
</organism>
<keyword evidence="13" id="KW-0342">GTP-binding</keyword>
<dbReference type="InterPro" id="IPR000836">
    <property type="entry name" value="PRTase_dom"/>
</dbReference>
<dbReference type="GO" id="GO:0044206">
    <property type="term" value="P:UMP salvage"/>
    <property type="evidence" value="ECO:0007669"/>
    <property type="project" value="UniProtKB-UniPathway"/>
</dbReference>
<dbReference type="PRINTS" id="PR00988">
    <property type="entry name" value="URIDINKINASE"/>
</dbReference>
<comment type="similarity">
    <text evidence="14">Belongs to the uridine kinase family.</text>
</comment>
<feature type="region of interest" description="Disordered" evidence="15">
    <location>
        <begin position="1"/>
        <end position="75"/>
    </location>
</feature>
<keyword evidence="14" id="KW-0067">ATP-binding</keyword>
<keyword evidence="8" id="KW-0021">Allosteric enzyme</keyword>
<dbReference type="InterPro" id="IPR000764">
    <property type="entry name" value="Uridine_kinase-like"/>
</dbReference>
<evidence type="ECO:0000256" key="12">
    <source>
        <dbReference type="ARBA" id="ARBA00022777"/>
    </source>
</evidence>
<comment type="catalytic activity">
    <reaction evidence="14">
        <text>cytidine + ATP = CMP + ADP + H(+)</text>
        <dbReference type="Rhea" id="RHEA:24674"/>
        <dbReference type="ChEBI" id="CHEBI:15378"/>
        <dbReference type="ChEBI" id="CHEBI:17562"/>
        <dbReference type="ChEBI" id="CHEBI:30616"/>
        <dbReference type="ChEBI" id="CHEBI:60377"/>
        <dbReference type="ChEBI" id="CHEBI:456216"/>
        <dbReference type="EC" id="2.7.1.48"/>
    </reaction>
</comment>
<name>A0A830HUC8_9CHLO</name>
<dbReference type="GO" id="GO:0016757">
    <property type="term" value="F:glycosyltransferase activity"/>
    <property type="evidence" value="ECO:0007669"/>
    <property type="project" value="UniProtKB-KW"/>
</dbReference>
<dbReference type="FunFam" id="3.40.50.2020:FF:000023">
    <property type="entry name" value="Probable uracil phosphoribosyltransferase"/>
    <property type="match status" value="1"/>
</dbReference>
<dbReference type="EMBL" id="BNJQ01000028">
    <property type="protein sequence ID" value="GHP10293.1"/>
    <property type="molecule type" value="Genomic_DNA"/>
</dbReference>
<feature type="domain" description="Phosphoribulokinase/uridine kinase" evidence="16">
    <location>
        <begin position="160"/>
        <end position="341"/>
    </location>
</feature>
<comment type="similarity">
    <text evidence="5">In the N-terminal section; belongs to the uridine kinase family.</text>
</comment>
<dbReference type="Proteomes" id="UP000660262">
    <property type="component" value="Unassembled WGS sequence"/>
</dbReference>